<gene>
    <name evidence="3" type="ORF">QBC35DRAFT_495011</name>
</gene>
<feature type="compositionally biased region" description="Low complexity" evidence="1">
    <location>
        <begin position="1226"/>
        <end position="1237"/>
    </location>
</feature>
<feature type="region of interest" description="Disordered" evidence="1">
    <location>
        <begin position="814"/>
        <end position="888"/>
    </location>
</feature>
<feature type="domain" description="CUE" evidence="2">
    <location>
        <begin position="934"/>
        <end position="977"/>
    </location>
</feature>
<protein>
    <recommendedName>
        <fullName evidence="2">CUE domain-containing protein</fullName>
    </recommendedName>
</protein>
<dbReference type="PANTHER" id="PTHR24148">
    <property type="entry name" value="ANKYRIN REPEAT DOMAIN-CONTAINING PROTEIN 39 HOMOLOG-RELATED"/>
    <property type="match status" value="1"/>
</dbReference>
<feature type="region of interest" description="Disordered" evidence="1">
    <location>
        <begin position="733"/>
        <end position="769"/>
    </location>
</feature>
<dbReference type="InterPro" id="IPR003892">
    <property type="entry name" value="CUE"/>
</dbReference>
<reference evidence="3" key="1">
    <citation type="journal article" date="2023" name="Mol. Phylogenet. Evol.">
        <title>Genome-scale phylogeny and comparative genomics of the fungal order Sordariales.</title>
        <authorList>
            <person name="Hensen N."/>
            <person name="Bonometti L."/>
            <person name="Westerberg I."/>
            <person name="Brannstrom I.O."/>
            <person name="Guillou S."/>
            <person name="Cros-Aarteil S."/>
            <person name="Calhoun S."/>
            <person name="Haridas S."/>
            <person name="Kuo A."/>
            <person name="Mondo S."/>
            <person name="Pangilinan J."/>
            <person name="Riley R."/>
            <person name="LaButti K."/>
            <person name="Andreopoulos B."/>
            <person name="Lipzen A."/>
            <person name="Chen C."/>
            <person name="Yan M."/>
            <person name="Daum C."/>
            <person name="Ng V."/>
            <person name="Clum A."/>
            <person name="Steindorff A."/>
            <person name="Ohm R.A."/>
            <person name="Martin F."/>
            <person name="Silar P."/>
            <person name="Natvig D.O."/>
            <person name="Lalanne C."/>
            <person name="Gautier V."/>
            <person name="Ament-Velasquez S.L."/>
            <person name="Kruys A."/>
            <person name="Hutchinson M.I."/>
            <person name="Powell A.J."/>
            <person name="Barry K."/>
            <person name="Miller A.N."/>
            <person name="Grigoriev I.V."/>
            <person name="Debuchy R."/>
            <person name="Gladieux P."/>
            <person name="Hiltunen Thoren M."/>
            <person name="Johannesson H."/>
        </authorList>
    </citation>
    <scope>NUCLEOTIDE SEQUENCE</scope>
    <source>
        <strain evidence="3">PSN309</strain>
    </source>
</reference>
<evidence type="ECO:0000313" key="4">
    <source>
        <dbReference type="Proteomes" id="UP001302126"/>
    </source>
</evidence>
<dbReference type="GO" id="GO:0043130">
    <property type="term" value="F:ubiquitin binding"/>
    <property type="evidence" value="ECO:0007669"/>
    <property type="project" value="InterPro"/>
</dbReference>
<dbReference type="Proteomes" id="UP001302126">
    <property type="component" value="Unassembled WGS sequence"/>
</dbReference>
<reference evidence="3" key="2">
    <citation type="submission" date="2023-05" db="EMBL/GenBank/DDBJ databases">
        <authorList>
            <consortium name="Lawrence Berkeley National Laboratory"/>
            <person name="Steindorff A."/>
            <person name="Hensen N."/>
            <person name="Bonometti L."/>
            <person name="Westerberg I."/>
            <person name="Brannstrom I.O."/>
            <person name="Guillou S."/>
            <person name="Cros-Aarteil S."/>
            <person name="Calhoun S."/>
            <person name="Haridas S."/>
            <person name="Kuo A."/>
            <person name="Mondo S."/>
            <person name="Pangilinan J."/>
            <person name="Riley R."/>
            <person name="Labutti K."/>
            <person name="Andreopoulos B."/>
            <person name="Lipzen A."/>
            <person name="Chen C."/>
            <person name="Yanf M."/>
            <person name="Daum C."/>
            <person name="Ng V."/>
            <person name="Clum A."/>
            <person name="Ohm R."/>
            <person name="Martin F."/>
            <person name="Silar P."/>
            <person name="Natvig D."/>
            <person name="Lalanne C."/>
            <person name="Gautier V."/>
            <person name="Ament-Velasquez S.L."/>
            <person name="Kruys A."/>
            <person name="Hutchinson M.I."/>
            <person name="Powell A.J."/>
            <person name="Barry K."/>
            <person name="Miller A.N."/>
            <person name="Grigoriev I.V."/>
            <person name="Debuchy R."/>
            <person name="Gladieux P."/>
            <person name="Thoren M.H."/>
            <person name="Johannesson H."/>
        </authorList>
    </citation>
    <scope>NUCLEOTIDE SEQUENCE</scope>
    <source>
        <strain evidence="3">PSN309</strain>
    </source>
</reference>
<feature type="region of interest" description="Disordered" evidence="1">
    <location>
        <begin position="1016"/>
        <end position="1379"/>
    </location>
</feature>
<feature type="compositionally biased region" description="Polar residues" evidence="1">
    <location>
        <begin position="1151"/>
        <end position="1171"/>
    </location>
</feature>
<dbReference type="InterPro" id="IPR010730">
    <property type="entry name" value="HET"/>
</dbReference>
<evidence type="ECO:0000256" key="1">
    <source>
        <dbReference type="SAM" id="MobiDB-lite"/>
    </source>
</evidence>
<dbReference type="EMBL" id="MU864382">
    <property type="protein sequence ID" value="KAK4188870.1"/>
    <property type="molecule type" value="Genomic_DNA"/>
</dbReference>
<evidence type="ECO:0000259" key="2">
    <source>
        <dbReference type="PROSITE" id="PS51140"/>
    </source>
</evidence>
<feature type="compositionally biased region" description="Basic and acidic residues" evidence="1">
    <location>
        <begin position="1356"/>
        <end position="1375"/>
    </location>
</feature>
<feature type="compositionally biased region" description="Low complexity" evidence="1">
    <location>
        <begin position="1182"/>
        <end position="1193"/>
    </location>
</feature>
<dbReference type="PROSITE" id="PS51140">
    <property type="entry name" value="CUE"/>
    <property type="match status" value="1"/>
</dbReference>
<feature type="compositionally biased region" description="Pro residues" evidence="1">
    <location>
        <begin position="1238"/>
        <end position="1249"/>
    </location>
</feature>
<evidence type="ECO:0000313" key="3">
    <source>
        <dbReference type="EMBL" id="KAK4188870.1"/>
    </source>
</evidence>
<accession>A0AAN6WX10</accession>
<dbReference type="CDD" id="cd14279">
    <property type="entry name" value="CUE"/>
    <property type="match status" value="1"/>
</dbReference>
<feature type="compositionally biased region" description="Pro residues" evidence="1">
    <location>
        <begin position="1315"/>
        <end position="1327"/>
    </location>
</feature>
<feature type="compositionally biased region" description="Basic and acidic residues" evidence="1">
    <location>
        <begin position="1339"/>
        <end position="1349"/>
    </location>
</feature>
<name>A0AAN6WX10_9PEZI</name>
<sequence>MASPAIGGFPSSSSRSPFRVVNPVTDEYHLGPDLNSAVTKRGGKKPFNFFAISYVWSDWKDESITSTSQLPSWNLIRNRLLQLSTTNIILTGSDATTPPPNEPFRCWIDCKCIDQSSAPDKAYWVPRMNQVFYSARCTILLLRDFDLTGIYELYRITQCRFGGTRASPETAAQQQQGSQQHRCLFDPSCITLHAPIPHTLETLCLETLKALWNGTWRKRAWIFQEILLSERYILSWGDAAVIAYIDLETIGYMAAFLQSRHPQESWLHDFWTWCKQCAYIRQFYSENCDMEATIFQLAENLESTLPCDKYYALCGILGLDNVTYNPTHTAGQALDNMVSALTRQGRMGWMYAIPPSINEGVVFSPHNMAPFVLTRKKKQKSTDLRESFFSSQLLGVMALEMGSVNNDESFDQVLRQIHGLEDSISQLGRNPDRRPNFIKDCHTTASFVHRQFPAILFRLGYDTIGPLCDLNLLKVLFHTLDTSGFNESLFFGNQEICFWFVVIRLCFITPGEINYIQDQDRRQVVRISAQHMQRLCHKLRTQNWRVLQWQKTLDDPSKPASQSTVEPRLAVFNGTLPTFGKSVWSVQTKLSSTSLMFIAGEMQPVAPAPHEYSLGPSPYSPISSYMGSLDKKPDMVPSPMSPHPGIIRTELSDTSMSFFGVAYQVPSKSPYSTETYKTTYHDSPDEQEASDDLINRLRQGMKFRLRGSSSSSSVRIASSQAKRAKFLTFQRKDYHGQPPRPFSPYAQQQSYGTQQQYYGSPIPPSPSPPVDYYLAQQQPTQADIYLPQPYQQQYQSQGYPPPMTSALPYQQTRDLSGYEPPVQQYYPPPTPSPVYNQQPAPAPSYEMQRNPFPYGGYTPPPLLRATPSPLSFEPQNRYSAPDPSPFSRPEPLVGPVIAELDSTPVRMPELSATTQRQTTTTTTQRDPFTSAFFQDMPKMATLKDMFPRLGEDIIMEILGRHGPNLEAVLEDCLNAAPEESQVPDPKVTRVSRSSSLDSTQWEHVFRVMEAQSGALGHHFKGKGKEKGVSDAVSTNEGPGGRSGTDQTHANQDNHGRNTMEDAPPPTLTLSSEKDTTRDWDDYFRQLTADARPQQATVESRRSDDTKIQGQQKNIPVSHPPPVHTPGEASTRYPTPPKEAQGDASLPLTVPTVENMTTPSVPTQEPEATQTEKAAPEPATSQPATKTPNAPKAPQLQPPLTPEIITSRPKLTAVQTEPAHTAMNGNAAVPSPALSLPPVLKPKPAVPPKPKSLKANAHVRSLSTQSTGVKTPTTPVMNGYHKASFSHPNTPMIPSDTEKEVELFRVSSPLSVAEHSPPPPRQATPPPTESSSPLPSTEPEAGRTLRKEDSYDTLYDAPRDYTAKKKAEKEEAEAKQADAWLIDFSDDTSAEVVKLEPDEKKDYNVDLLSLLDEPLG</sequence>
<feature type="compositionally biased region" description="Low complexity" evidence="1">
    <location>
        <begin position="747"/>
        <end position="760"/>
    </location>
</feature>
<dbReference type="Pfam" id="PF06985">
    <property type="entry name" value="HET"/>
    <property type="match status" value="1"/>
</dbReference>
<feature type="compositionally biased region" description="Low complexity" evidence="1">
    <location>
        <begin position="1328"/>
        <end position="1338"/>
    </location>
</feature>
<dbReference type="PANTHER" id="PTHR24148:SF64">
    <property type="entry name" value="HETEROKARYON INCOMPATIBILITY DOMAIN-CONTAINING PROTEIN"/>
    <property type="match status" value="1"/>
</dbReference>
<feature type="compositionally biased region" description="Basic and acidic residues" evidence="1">
    <location>
        <begin position="1071"/>
        <end position="1083"/>
    </location>
</feature>
<proteinExistence type="predicted"/>
<dbReference type="InterPro" id="IPR052895">
    <property type="entry name" value="HetReg/Transcr_Mod"/>
</dbReference>
<comment type="caution">
    <text evidence="3">The sequence shown here is derived from an EMBL/GenBank/DDBJ whole genome shotgun (WGS) entry which is preliminary data.</text>
</comment>
<feature type="compositionally biased region" description="Polar residues" evidence="1">
    <location>
        <begin position="1260"/>
        <end position="1275"/>
    </location>
</feature>
<organism evidence="3 4">
    <name type="scientific">Podospora australis</name>
    <dbReference type="NCBI Taxonomy" id="1536484"/>
    <lineage>
        <taxon>Eukaryota</taxon>
        <taxon>Fungi</taxon>
        <taxon>Dikarya</taxon>
        <taxon>Ascomycota</taxon>
        <taxon>Pezizomycotina</taxon>
        <taxon>Sordariomycetes</taxon>
        <taxon>Sordariomycetidae</taxon>
        <taxon>Sordariales</taxon>
        <taxon>Podosporaceae</taxon>
        <taxon>Podospora</taxon>
    </lineage>
</organism>
<keyword evidence="4" id="KW-1185">Reference proteome</keyword>